<sequence length="173" mass="19283">MSFSLMDFDDVMSSKGSHTIGIVKGQESYDLLKNSFSDIFSVVNDIIKEGKIRVDDIDVPVEIFLGGDYKFLLLFLGMKGATSDERCHSCGVSFKVWEKNNANGGASGTYDFTSLMGTDKKLLLKNLPEKLDGVVKTDSSETVINPWKNSSELYTMLDKQEPSDDFVANYFEK</sequence>
<comment type="caution">
    <text evidence="1">The sequence shown here is derived from an EMBL/GenBank/DDBJ whole genome shotgun (WGS) entry which is preliminary data.</text>
</comment>
<dbReference type="PANTHER" id="PTHR31424">
    <property type="entry name" value="PROTEIN CBG23806"/>
    <property type="match status" value="1"/>
</dbReference>
<protein>
    <submittedName>
        <fullName evidence="1">Uncharacterized protein</fullName>
    </submittedName>
</protein>
<dbReference type="Proteomes" id="UP001152795">
    <property type="component" value="Unassembled WGS sequence"/>
</dbReference>
<organism evidence="1 2">
    <name type="scientific">Paramuricea clavata</name>
    <name type="common">Red gorgonian</name>
    <name type="synonym">Violescent sea-whip</name>
    <dbReference type="NCBI Taxonomy" id="317549"/>
    <lineage>
        <taxon>Eukaryota</taxon>
        <taxon>Metazoa</taxon>
        <taxon>Cnidaria</taxon>
        <taxon>Anthozoa</taxon>
        <taxon>Octocorallia</taxon>
        <taxon>Malacalcyonacea</taxon>
        <taxon>Plexauridae</taxon>
        <taxon>Paramuricea</taxon>
    </lineage>
</organism>
<dbReference type="PANTHER" id="PTHR31424:SF3">
    <property type="entry name" value="RING-TYPE DOMAIN-CONTAINING PROTEIN"/>
    <property type="match status" value="1"/>
</dbReference>
<dbReference type="OrthoDB" id="5982080at2759"/>
<keyword evidence="2" id="KW-1185">Reference proteome</keyword>
<name>A0A6S7HFF6_PARCT</name>
<dbReference type="AlphaFoldDB" id="A0A6S7HFF6"/>
<proteinExistence type="predicted"/>
<feature type="non-terminal residue" evidence="1">
    <location>
        <position position="173"/>
    </location>
</feature>
<evidence type="ECO:0000313" key="1">
    <source>
        <dbReference type="EMBL" id="CAB4001860.1"/>
    </source>
</evidence>
<gene>
    <name evidence="1" type="ORF">PACLA_8A078422</name>
</gene>
<evidence type="ECO:0000313" key="2">
    <source>
        <dbReference type="Proteomes" id="UP001152795"/>
    </source>
</evidence>
<accession>A0A6S7HFF6</accession>
<reference evidence="1" key="1">
    <citation type="submission" date="2020-04" db="EMBL/GenBank/DDBJ databases">
        <authorList>
            <person name="Alioto T."/>
            <person name="Alioto T."/>
            <person name="Gomez Garrido J."/>
        </authorList>
    </citation>
    <scope>NUCLEOTIDE SEQUENCE</scope>
    <source>
        <strain evidence="1">A484AB</strain>
    </source>
</reference>
<dbReference type="EMBL" id="CACRXK020004195">
    <property type="protein sequence ID" value="CAB4001860.1"/>
    <property type="molecule type" value="Genomic_DNA"/>
</dbReference>